<evidence type="ECO:0000259" key="6">
    <source>
        <dbReference type="PROSITE" id="PS50948"/>
    </source>
</evidence>
<keyword evidence="2" id="KW-1015">Disulfide bond</keyword>
<feature type="domain" description="Apple" evidence="6">
    <location>
        <begin position="237"/>
        <end position="307"/>
    </location>
</feature>
<feature type="signal peptide" evidence="4">
    <location>
        <begin position="1"/>
        <end position="23"/>
    </location>
</feature>
<dbReference type="Proteomes" id="UP001159364">
    <property type="component" value="Linkage Group LG03"/>
</dbReference>
<dbReference type="InterPro" id="IPR036426">
    <property type="entry name" value="Bulb-type_lectin_dom_sf"/>
</dbReference>
<evidence type="ECO:0000256" key="4">
    <source>
        <dbReference type="SAM" id="SignalP"/>
    </source>
</evidence>
<evidence type="ECO:0000256" key="3">
    <source>
        <dbReference type="ARBA" id="ARBA00023180"/>
    </source>
</evidence>
<dbReference type="InterPro" id="IPR003609">
    <property type="entry name" value="Pan_app"/>
</dbReference>
<dbReference type="EMBL" id="JAIWQS010000003">
    <property type="protein sequence ID" value="KAJ8770824.1"/>
    <property type="molecule type" value="Genomic_DNA"/>
</dbReference>
<accession>A0AAV8TXQ2</accession>
<dbReference type="InterPro" id="IPR051343">
    <property type="entry name" value="G-type_lectin_kinases/EP1-like"/>
</dbReference>
<feature type="domain" description="Bulb-type lectin" evidence="5">
    <location>
        <begin position="36"/>
        <end position="149"/>
    </location>
</feature>
<dbReference type="PROSITE" id="PS50927">
    <property type="entry name" value="BULB_LECTIN"/>
    <property type="match status" value="1"/>
</dbReference>
<dbReference type="Pfam" id="PF08276">
    <property type="entry name" value="PAN_2"/>
    <property type="match status" value="1"/>
</dbReference>
<comment type="caution">
    <text evidence="7">The sequence shown here is derived from an EMBL/GenBank/DDBJ whole genome shotgun (WGS) entry which is preliminary data.</text>
</comment>
<protein>
    <recommendedName>
        <fullName evidence="9">Bulb-type lectin domain-containing protein</fullName>
    </recommendedName>
</protein>
<keyword evidence="1 4" id="KW-0732">Signal</keyword>
<organism evidence="7 8">
    <name type="scientific">Erythroxylum novogranatense</name>
    <dbReference type="NCBI Taxonomy" id="1862640"/>
    <lineage>
        <taxon>Eukaryota</taxon>
        <taxon>Viridiplantae</taxon>
        <taxon>Streptophyta</taxon>
        <taxon>Embryophyta</taxon>
        <taxon>Tracheophyta</taxon>
        <taxon>Spermatophyta</taxon>
        <taxon>Magnoliopsida</taxon>
        <taxon>eudicotyledons</taxon>
        <taxon>Gunneridae</taxon>
        <taxon>Pentapetalae</taxon>
        <taxon>rosids</taxon>
        <taxon>fabids</taxon>
        <taxon>Malpighiales</taxon>
        <taxon>Erythroxylaceae</taxon>
        <taxon>Erythroxylum</taxon>
    </lineage>
</organism>
<sequence length="307" mass="34111">MASFLFHLILCLLLFLLPSCSVAQTGRDVRVGDSLTAAAENSSWISPSGEFAFGFYQLESNKDLYLLAIWYAKIQQRTIVWYANEGILAPKQSKVELNSSQGLVLIDDRGNQLWTSPTKSGVVAFGSMRDSGNFVLQDSSSDMLWESFNDPADTILPGQYYYPKTSAGDQNWTALWSQPDDICISNRVTTGSGTCGYNSICTLQTDKRPSCHCPDGYSLLDPNDSYGACKPNYTQICGEDEGGPVENLYDFEELTNIDWPEADYALLQPFNEGQCRQSCLHDCLCAVAIFRSGDMCWKKSCHSQMVE</sequence>
<feature type="chain" id="PRO_5043361756" description="Bulb-type lectin domain-containing protein" evidence="4">
    <location>
        <begin position="24"/>
        <end position="307"/>
    </location>
</feature>
<dbReference type="SMART" id="SM00108">
    <property type="entry name" value="B_lectin"/>
    <property type="match status" value="1"/>
</dbReference>
<dbReference type="SUPFAM" id="SSF51110">
    <property type="entry name" value="alpha-D-mannose-specific plant lectins"/>
    <property type="match status" value="1"/>
</dbReference>
<keyword evidence="3" id="KW-0325">Glycoprotein</keyword>
<proteinExistence type="predicted"/>
<dbReference type="AlphaFoldDB" id="A0AAV8TXQ2"/>
<dbReference type="InterPro" id="IPR001480">
    <property type="entry name" value="Bulb-type_lectin_dom"/>
</dbReference>
<dbReference type="PANTHER" id="PTHR47976">
    <property type="entry name" value="G-TYPE LECTIN S-RECEPTOR-LIKE SERINE/THREONINE-PROTEIN KINASE SD2-5"/>
    <property type="match status" value="1"/>
</dbReference>
<evidence type="ECO:0000313" key="7">
    <source>
        <dbReference type="EMBL" id="KAJ8770824.1"/>
    </source>
</evidence>
<evidence type="ECO:0008006" key="9">
    <source>
        <dbReference type="Google" id="ProtNLM"/>
    </source>
</evidence>
<name>A0AAV8TXQ2_9ROSI</name>
<reference evidence="7 8" key="1">
    <citation type="submission" date="2021-09" db="EMBL/GenBank/DDBJ databases">
        <title>Genomic insights and catalytic innovation underlie evolution of tropane alkaloids biosynthesis.</title>
        <authorList>
            <person name="Wang Y.-J."/>
            <person name="Tian T."/>
            <person name="Huang J.-P."/>
            <person name="Huang S.-X."/>
        </authorList>
    </citation>
    <scope>NUCLEOTIDE SEQUENCE [LARGE SCALE GENOMIC DNA]</scope>
    <source>
        <strain evidence="7">KIB-2018</strain>
        <tissue evidence="7">Leaf</tissue>
    </source>
</reference>
<dbReference type="PANTHER" id="PTHR47976:SF113">
    <property type="entry name" value="RECEPTOR-LIKE SERINE_THREONINE-PROTEIN KINASE"/>
    <property type="match status" value="1"/>
</dbReference>
<dbReference type="FunFam" id="2.90.10.10:FF:000013">
    <property type="entry name" value="G-type lectin S-receptor-like serine/threonine-protein kinase LECRK1"/>
    <property type="match status" value="1"/>
</dbReference>
<evidence type="ECO:0000313" key="8">
    <source>
        <dbReference type="Proteomes" id="UP001159364"/>
    </source>
</evidence>
<evidence type="ECO:0000256" key="2">
    <source>
        <dbReference type="ARBA" id="ARBA00023157"/>
    </source>
</evidence>
<keyword evidence="8" id="KW-1185">Reference proteome</keyword>
<dbReference type="Gene3D" id="2.90.10.10">
    <property type="entry name" value="Bulb-type lectin domain"/>
    <property type="match status" value="1"/>
</dbReference>
<gene>
    <name evidence="7" type="ORF">K2173_021739</name>
</gene>
<dbReference type="Pfam" id="PF01453">
    <property type="entry name" value="B_lectin"/>
    <property type="match status" value="1"/>
</dbReference>
<evidence type="ECO:0000256" key="1">
    <source>
        <dbReference type="ARBA" id="ARBA00022729"/>
    </source>
</evidence>
<evidence type="ECO:0000259" key="5">
    <source>
        <dbReference type="PROSITE" id="PS50927"/>
    </source>
</evidence>
<dbReference type="CDD" id="cd00028">
    <property type="entry name" value="B_lectin"/>
    <property type="match status" value="1"/>
</dbReference>
<dbReference type="PROSITE" id="PS50948">
    <property type="entry name" value="PAN"/>
    <property type="match status" value="1"/>
</dbReference>